<dbReference type="PANTHER" id="PTHR13774:SF17">
    <property type="entry name" value="PHENAZINE BIOSYNTHESIS-LIKE DOMAIN-CONTAINING PROTEIN"/>
    <property type="match status" value="1"/>
</dbReference>
<evidence type="ECO:0000256" key="2">
    <source>
        <dbReference type="ARBA" id="ARBA00023235"/>
    </source>
</evidence>
<accession>A0A381PFE3</accession>
<evidence type="ECO:0000256" key="1">
    <source>
        <dbReference type="ARBA" id="ARBA00008270"/>
    </source>
</evidence>
<dbReference type="Pfam" id="PF02567">
    <property type="entry name" value="PhzC-PhzF"/>
    <property type="match status" value="1"/>
</dbReference>
<proteinExistence type="inferred from homology"/>
<dbReference type="GO" id="GO:0016853">
    <property type="term" value="F:isomerase activity"/>
    <property type="evidence" value="ECO:0007669"/>
    <property type="project" value="UniProtKB-KW"/>
</dbReference>
<dbReference type="GO" id="GO:0005737">
    <property type="term" value="C:cytoplasm"/>
    <property type="evidence" value="ECO:0007669"/>
    <property type="project" value="TreeGrafter"/>
</dbReference>
<keyword evidence="2" id="KW-0413">Isomerase</keyword>
<name>A0A381PFE3_9ZZZZ</name>
<comment type="similarity">
    <text evidence="1">Belongs to the PhzF family.</text>
</comment>
<evidence type="ECO:0000313" key="3">
    <source>
        <dbReference type="EMBL" id="SUZ65640.1"/>
    </source>
</evidence>
<protein>
    <recommendedName>
        <fullName evidence="4">Isomerase</fullName>
    </recommendedName>
</protein>
<reference evidence="3" key="1">
    <citation type="submission" date="2018-05" db="EMBL/GenBank/DDBJ databases">
        <authorList>
            <person name="Lanie J.A."/>
            <person name="Ng W.-L."/>
            <person name="Kazmierczak K.M."/>
            <person name="Andrzejewski T.M."/>
            <person name="Davidsen T.M."/>
            <person name="Wayne K.J."/>
            <person name="Tettelin H."/>
            <person name="Glass J.I."/>
            <person name="Rusch D."/>
            <person name="Podicherti R."/>
            <person name="Tsui H.-C.T."/>
            <person name="Winkler M.E."/>
        </authorList>
    </citation>
    <scope>NUCLEOTIDE SEQUENCE</scope>
</reference>
<dbReference type="PIRSF" id="PIRSF016184">
    <property type="entry name" value="PhzC_PhzF"/>
    <property type="match status" value="1"/>
</dbReference>
<dbReference type="PANTHER" id="PTHR13774">
    <property type="entry name" value="PHENAZINE BIOSYNTHESIS PROTEIN"/>
    <property type="match status" value="1"/>
</dbReference>
<dbReference type="AlphaFoldDB" id="A0A381PFE3"/>
<sequence>MRLPIYYVDAFAEELFHGNPAAVVTVTECLDAATMQSIAFENNLSETAFVNVASTPFLIRWFSPVVEVDLCGHATLASARILFDNHLPPDSSQISFSTKRGALSAVKRDDLIYLDFPAEEPGTEKKNKTLVQALGAKPVELYRGRDDFLAVFENEKAIHTMDPDFKLLAKLDCRGVIITAPGDQVDFVSRFFAPRTGVPEDPVTGSTHTLMVPYWAQKTGKTKLAAAQLSQRSGRLYCELNGSRVFIGGQTKKYLQGEIFV</sequence>
<organism evidence="3">
    <name type="scientific">marine metagenome</name>
    <dbReference type="NCBI Taxonomy" id="408172"/>
    <lineage>
        <taxon>unclassified sequences</taxon>
        <taxon>metagenomes</taxon>
        <taxon>ecological metagenomes</taxon>
    </lineage>
</organism>
<dbReference type="InterPro" id="IPR003719">
    <property type="entry name" value="Phenazine_PhzF-like"/>
</dbReference>
<dbReference type="SUPFAM" id="SSF54506">
    <property type="entry name" value="Diaminopimelate epimerase-like"/>
    <property type="match status" value="1"/>
</dbReference>
<evidence type="ECO:0008006" key="4">
    <source>
        <dbReference type="Google" id="ProtNLM"/>
    </source>
</evidence>
<dbReference type="EMBL" id="UINC01000964">
    <property type="protein sequence ID" value="SUZ65640.1"/>
    <property type="molecule type" value="Genomic_DNA"/>
</dbReference>
<dbReference type="NCBIfam" id="TIGR00654">
    <property type="entry name" value="PhzF_family"/>
    <property type="match status" value="1"/>
</dbReference>
<gene>
    <name evidence="3" type="ORF">METZ01_LOCUS18494</name>
</gene>
<dbReference type="Gene3D" id="3.10.310.10">
    <property type="entry name" value="Diaminopimelate Epimerase, Chain A, domain 1"/>
    <property type="match status" value="2"/>
</dbReference>